<evidence type="ECO:0000313" key="10">
    <source>
        <dbReference type="Proteomes" id="UP000297635"/>
    </source>
</evidence>
<name>A0A4Z0VA02_9BACT</name>
<dbReference type="RefSeq" id="WP_135471602.1">
    <property type="nucleotide sequence ID" value="NZ_CASJDB010000001.1"/>
</dbReference>
<evidence type="ECO:0000256" key="1">
    <source>
        <dbReference type="ARBA" id="ARBA00004442"/>
    </source>
</evidence>
<dbReference type="PROSITE" id="PS51257">
    <property type="entry name" value="PROKAR_LIPOPROTEIN"/>
    <property type="match status" value="1"/>
</dbReference>
<proteinExistence type="inferred from homology"/>
<keyword evidence="4" id="KW-0472">Membrane</keyword>
<evidence type="ECO:0000256" key="4">
    <source>
        <dbReference type="ARBA" id="ARBA00023136"/>
    </source>
</evidence>
<dbReference type="Pfam" id="PF07980">
    <property type="entry name" value="SusD_RagB"/>
    <property type="match status" value="1"/>
</dbReference>
<feature type="domain" description="RagB/SusD" evidence="7">
    <location>
        <begin position="327"/>
        <end position="581"/>
    </location>
</feature>
<dbReference type="GO" id="GO:0009279">
    <property type="term" value="C:cell outer membrane"/>
    <property type="evidence" value="ECO:0007669"/>
    <property type="project" value="UniProtKB-SubCell"/>
</dbReference>
<dbReference type="InterPro" id="IPR011990">
    <property type="entry name" value="TPR-like_helical_dom_sf"/>
</dbReference>
<keyword evidence="3 6" id="KW-0732">Signal</keyword>
<evidence type="ECO:0000259" key="8">
    <source>
        <dbReference type="Pfam" id="PF14322"/>
    </source>
</evidence>
<evidence type="ECO:0000259" key="7">
    <source>
        <dbReference type="Pfam" id="PF07980"/>
    </source>
</evidence>
<evidence type="ECO:0000256" key="6">
    <source>
        <dbReference type="SAM" id="SignalP"/>
    </source>
</evidence>
<evidence type="ECO:0000256" key="2">
    <source>
        <dbReference type="ARBA" id="ARBA00006275"/>
    </source>
</evidence>
<dbReference type="InterPro" id="IPR012944">
    <property type="entry name" value="SusD_RagB_dom"/>
</dbReference>
<organism evidence="9 10">
    <name type="scientific">Duncaniella freteri</name>
    <dbReference type="NCBI Taxonomy" id="2530391"/>
    <lineage>
        <taxon>Bacteria</taxon>
        <taxon>Pseudomonadati</taxon>
        <taxon>Bacteroidota</taxon>
        <taxon>Bacteroidia</taxon>
        <taxon>Bacteroidales</taxon>
        <taxon>Muribaculaceae</taxon>
        <taxon>Duncaniella</taxon>
    </lineage>
</organism>
<keyword evidence="5" id="KW-0998">Cell outer membrane</keyword>
<dbReference type="Proteomes" id="UP000297635">
    <property type="component" value="Unassembled WGS sequence"/>
</dbReference>
<feature type="domain" description="SusD-like N-terminal" evidence="8">
    <location>
        <begin position="117"/>
        <end position="207"/>
    </location>
</feature>
<feature type="chain" id="PRO_5021398461" evidence="6">
    <location>
        <begin position="21"/>
        <end position="732"/>
    </location>
</feature>
<dbReference type="InterPro" id="IPR033985">
    <property type="entry name" value="SusD-like_N"/>
</dbReference>
<dbReference type="Pfam" id="PF14322">
    <property type="entry name" value="SusD-like_3"/>
    <property type="match status" value="1"/>
</dbReference>
<feature type="signal peptide" evidence="6">
    <location>
        <begin position="1"/>
        <end position="20"/>
    </location>
</feature>
<dbReference type="Gene3D" id="1.25.40.390">
    <property type="match status" value="1"/>
</dbReference>
<evidence type="ECO:0000256" key="3">
    <source>
        <dbReference type="ARBA" id="ARBA00022729"/>
    </source>
</evidence>
<comment type="caution">
    <text evidence="9">The sequence shown here is derived from an EMBL/GenBank/DDBJ whole genome shotgun (WGS) entry which is preliminary data.</text>
</comment>
<keyword evidence="10" id="KW-1185">Reference proteome</keyword>
<comment type="similarity">
    <text evidence="2">Belongs to the SusD family.</text>
</comment>
<protein>
    <submittedName>
        <fullName evidence="9">RagB/SusD family nutrient uptake outer membrane protein</fullName>
    </submittedName>
</protein>
<gene>
    <name evidence="9" type="ORF">EZ315_07975</name>
</gene>
<comment type="subcellular location">
    <subcellularLocation>
        <location evidence="1">Cell outer membrane</location>
    </subcellularLocation>
</comment>
<evidence type="ECO:0000313" key="9">
    <source>
        <dbReference type="EMBL" id="TGG40605.1"/>
    </source>
</evidence>
<dbReference type="GeneID" id="82149727"/>
<accession>A0A4Z0VA02</accession>
<dbReference type="EMBL" id="SJSA01000001">
    <property type="protein sequence ID" value="TGG40605.1"/>
    <property type="molecule type" value="Genomic_DNA"/>
</dbReference>
<reference evidence="9 10" key="1">
    <citation type="submission" date="2019-02" db="EMBL/GenBank/DDBJ databases">
        <title>Isolation and identification of novel species under the genus Muribaculum.</title>
        <authorList>
            <person name="Miyake S."/>
            <person name="Ding Y."/>
            <person name="Low A."/>
            <person name="Soh M."/>
            <person name="Seedorf H."/>
        </authorList>
    </citation>
    <scope>NUCLEOTIDE SEQUENCE [LARGE SCALE GENOMIC DNA]</scope>
    <source>
        <strain evidence="9 10">TLL-A3</strain>
    </source>
</reference>
<dbReference type="SUPFAM" id="SSF48452">
    <property type="entry name" value="TPR-like"/>
    <property type="match status" value="1"/>
</dbReference>
<evidence type="ECO:0000256" key="5">
    <source>
        <dbReference type="ARBA" id="ARBA00023237"/>
    </source>
</evidence>
<dbReference type="AlphaFoldDB" id="A0A4Z0VA02"/>
<sequence length="732" mass="82095">MKSKYLSLVLLSAAALSSCSDDFLQEKKNYEQTDVNAYNSYVGSLGRLADCYMLSLPDVNGNPGWQYTSTGKSDDLSKCTEEYYGFGIFVNPEKELSAISGNVVPDYFQGDASNIRASAWGRIRNINDCIQGISNSTLSQEQKNELLGQAYFLRAWCYYLLVKWYGGVPIITEVQPPLATSVTPRSTTKQCIEFICSDLDHSAELLKPFTTKGGWSTGEYGRVTSGTALALKGRVLLLWASPLFNRENKEERWQHAYETMKADLPIIESCGYGLAYENNPGTNASNWAKMFVEDGVNKEAVFVVLYNNKASGGVPDLHRNNPWERSIRPANTLASASSTPTSNIVALFPMADGHRPASYDSYKTLPASSTYDYDKAHPYMNRDPRFYRTFAFTGVRWRYDGNPMNSNNNIPYQGNNYDLWSYVWYLTDEARNNIVDGKTYGTDDLLDKAKGMYIRKRSDDAELGSARYVFNTDQNGFGLSAAPYMEIRFAEVLLNLAEAACQSGHPADAIEILKRIRSRVYNDKENCGIESNLSDAQCMAAILYERQIEFAFEGKRFDDLRRWMLFDGGVNIPAGAPSSWRLTGWGGNTCDYLGFTPLNGTRRERIEYRVKADYNGGLGADKWVVKGNERINPDPLADVKRPAAINLNEGNANKLNQAFTALNTFYDTYLERNDRPGDGLTSAHTELYINFLPRYYILGFGKSMENNRELPQNIGWDDLNSGAPGTFDPLAE</sequence>